<keyword evidence="4" id="KW-0808">Transferase</keyword>
<dbReference type="STRING" id="4537.A0A0E0M1D7"/>
<feature type="domain" description="Glycosyl transferase family 28 C-terminal" evidence="7">
    <location>
        <begin position="282"/>
        <end position="401"/>
    </location>
</feature>
<evidence type="ECO:0000256" key="2">
    <source>
        <dbReference type="ARBA" id="ARBA00012615"/>
    </source>
</evidence>
<evidence type="ECO:0000313" key="10">
    <source>
        <dbReference type="Proteomes" id="UP000026962"/>
    </source>
</evidence>
<evidence type="ECO:0000256" key="5">
    <source>
        <dbReference type="ARBA" id="ARBA00046299"/>
    </source>
</evidence>
<name>A0A0E0M1D7_ORYPU</name>
<dbReference type="AlphaFoldDB" id="A0A0E0M1D7"/>
<evidence type="ECO:0000256" key="1">
    <source>
        <dbReference type="ARBA" id="ARBA00006962"/>
    </source>
</evidence>
<comment type="subcellular location">
    <subcellularLocation>
        <location evidence="5">Plastid</location>
        <location evidence="5">Chloroplast membrane</location>
    </subcellularLocation>
</comment>
<proteinExistence type="inferred from homology"/>
<reference evidence="9" key="1">
    <citation type="submission" date="2015-04" db="UniProtKB">
        <authorList>
            <consortium name="EnsemblPlants"/>
        </authorList>
    </citation>
    <scope>IDENTIFICATION</scope>
</reference>
<dbReference type="GO" id="GO:0009247">
    <property type="term" value="P:glycolipid biosynthetic process"/>
    <property type="evidence" value="ECO:0007669"/>
    <property type="project" value="InterPro"/>
</dbReference>
<evidence type="ECO:0000256" key="6">
    <source>
        <dbReference type="SAM" id="MobiDB-lite"/>
    </source>
</evidence>
<reference evidence="9" key="2">
    <citation type="submission" date="2018-05" db="EMBL/GenBank/DDBJ databases">
        <title>OpunRS2 (Oryza punctata Reference Sequence Version 2).</title>
        <authorList>
            <person name="Zhang J."/>
            <person name="Kudrna D."/>
            <person name="Lee S."/>
            <person name="Talag J."/>
            <person name="Welchert J."/>
            <person name="Wing R.A."/>
        </authorList>
    </citation>
    <scope>NUCLEOTIDE SEQUENCE [LARGE SCALE GENOMIC DNA]</scope>
</reference>
<dbReference type="OMA" id="IHPYWIN"/>
<dbReference type="GO" id="GO:0046509">
    <property type="term" value="F:1,2-diacylglycerol 3-beta-galactosyltransferase activity"/>
    <property type="evidence" value="ECO:0007669"/>
    <property type="project" value="UniProtKB-EC"/>
</dbReference>
<dbReference type="GO" id="GO:0031969">
    <property type="term" value="C:chloroplast membrane"/>
    <property type="evidence" value="ECO:0007669"/>
    <property type="project" value="UniProtKB-SubCell"/>
</dbReference>
<keyword evidence="10" id="KW-1185">Reference proteome</keyword>
<dbReference type="InterPro" id="IPR007235">
    <property type="entry name" value="Glyco_trans_28_C"/>
</dbReference>
<dbReference type="PANTHER" id="PTHR43025">
    <property type="entry name" value="MONOGALACTOSYLDIACYLGLYCEROL SYNTHASE"/>
    <property type="match status" value="1"/>
</dbReference>
<dbReference type="Gramene" id="OPUNC09G09300.1">
    <property type="protein sequence ID" value="OPUNC09G09300.1"/>
    <property type="gene ID" value="OPUNC09G09300"/>
</dbReference>
<feature type="domain" description="Diacylglycerol glucosyltransferase N-terminal" evidence="8">
    <location>
        <begin position="81"/>
        <end position="190"/>
    </location>
</feature>
<evidence type="ECO:0000256" key="3">
    <source>
        <dbReference type="ARBA" id="ARBA00022676"/>
    </source>
</evidence>
<dbReference type="Pfam" id="PF04101">
    <property type="entry name" value="Glyco_tran_28_C"/>
    <property type="match status" value="1"/>
</dbReference>
<evidence type="ECO:0000256" key="4">
    <source>
        <dbReference type="ARBA" id="ARBA00022679"/>
    </source>
</evidence>
<dbReference type="EnsemblPlants" id="OPUNC09G09300.1">
    <property type="protein sequence ID" value="OPUNC09G09300.1"/>
    <property type="gene ID" value="OPUNC09G09300"/>
</dbReference>
<feature type="compositionally biased region" description="Gly residues" evidence="6">
    <location>
        <begin position="32"/>
        <end position="52"/>
    </location>
</feature>
<dbReference type="CDD" id="cd17507">
    <property type="entry name" value="GT28_Beta-DGS-like"/>
    <property type="match status" value="1"/>
</dbReference>
<dbReference type="Proteomes" id="UP000026962">
    <property type="component" value="Chromosome 9"/>
</dbReference>
<dbReference type="InterPro" id="IPR009695">
    <property type="entry name" value="Diacylglyc_glucosyltr_N"/>
</dbReference>
<protein>
    <recommendedName>
        <fullName evidence="2">monogalactosyldiacylglycerol synthase</fullName>
        <ecNumber evidence="2">2.4.1.46</ecNumber>
    </recommendedName>
</protein>
<sequence length="435" mass="47030">MWAEFARFVRLHGNQIAPLGFASLGLGVRGGGGGGGSGEGAGGGGGGGGGEADGLVEEEGAARAEAPKKVLILMSDTGGGHRASAEAIKAAFIQEFGDDYQVFVTDLWTDHTPWPFNQLPRSYSFLVKHGPLWKMTYYGTAPRVVHQPHFAATSTFIAREVAKGLMKYQPDVIISVHPLMQHVPLRILRFHKLVTRCYCPSAEVSKRALKAGLQPSQIKVYGLPVRPSFVKPIQPKDELRRELGMDEYLPAVLLMGGGEGMGPIEATARALGDALYDEVLGEATGQILVICGRNKKLTNRLQSINWKVPVQVKGFVTKMEECMGACDCIITKAGPGTIAEAMIRGLPIILNGYIAGQEAGNVPYVVDNGCGKFSKSPEQIAKIVADWFGPRSDELKMMSQNALKLARPDAVFKIVHDLHELVRQKCFVPQYAYAS</sequence>
<dbReference type="HOGENOM" id="CLU_028367_3_2_1"/>
<dbReference type="Gene3D" id="3.40.50.2000">
    <property type="entry name" value="Glycogen Phosphorylase B"/>
    <property type="match status" value="1"/>
</dbReference>
<feature type="region of interest" description="Disordered" evidence="6">
    <location>
        <begin position="32"/>
        <end position="54"/>
    </location>
</feature>
<dbReference type="eggNOG" id="ENOG502QPXV">
    <property type="taxonomic scope" value="Eukaryota"/>
</dbReference>
<dbReference type="EC" id="2.4.1.46" evidence="2"/>
<dbReference type="Pfam" id="PF06925">
    <property type="entry name" value="MGDG_synth"/>
    <property type="match status" value="1"/>
</dbReference>
<dbReference type="PANTHER" id="PTHR43025:SF3">
    <property type="entry name" value="MONOGALACTOSYLDIACYLGLYCEROL SYNTHASE 1, CHLOROPLASTIC"/>
    <property type="match status" value="1"/>
</dbReference>
<evidence type="ECO:0000313" key="9">
    <source>
        <dbReference type="EnsemblPlants" id="OPUNC09G09300.1"/>
    </source>
</evidence>
<keyword evidence="3" id="KW-0328">Glycosyltransferase</keyword>
<organism evidence="9">
    <name type="scientific">Oryza punctata</name>
    <name type="common">Red rice</name>
    <dbReference type="NCBI Taxonomy" id="4537"/>
    <lineage>
        <taxon>Eukaryota</taxon>
        <taxon>Viridiplantae</taxon>
        <taxon>Streptophyta</taxon>
        <taxon>Embryophyta</taxon>
        <taxon>Tracheophyta</taxon>
        <taxon>Spermatophyta</taxon>
        <taxon>Magnoliopsida</taxon>
        <taxon>Liliopsida</taxon>
        <taxon>Poales</taxon>
        <taxon>Poaceae</taxon>
        <taxon>BOP clade</taxon>
        <taxon>Oryzoideae</taxon>
        <taxon>Oryzeae</taxon>
        <taxon>Oryzinae</taxon>
        <taxon>Oryza</taxon>
    </lineage>
</organism>
<comment type="similarity">
    <text evidence="1">Belongs to the glycosyltransferase 28 family.</text>
</comment>
<accession>A0A0E0M1D7</accession>
<evidence type="ECO:0000259" key="8">
    <source>
        <dbReference type="Pfam" id="PF06925"/>
    </source>
</evidence>
<dbReference type="SUPFAM" id="SSF53756">
    <property type="entry name" value="UDP-Glycosyltransferase/glycogen phosphorylase"/>
    <property type="match status" value="1"/>
</dbReference>
<dbReference type="InterPro" id="IPR050519">
    <property type="entry name" value="Glycosyltransf_28_UgtP"/>
</dbReference>
<evidence type="ECO:0000259" key="7">
    <source>
        <dbReference type="Pfam" id="PF04101"/>
    </source>
</evidence>